<reference evidence="1 2" key="1">
    <citation type="submission" date="2019-09" db="EMBL/GenBank/DDBJ databases">
        <authorList>
            <person name="Chandra G."/>
            <person name="Truman W A."/>
        </authorList>
    </citation>
    <scope>NUCLEOTIDE SEQUENCE [LARGE SCALE GENOMIC DNA]</scope>
    <source>
        <strain evidence="1">PS918</strain>
    </source>
</reference>
<accession>A0A5E7R6J5</accession>
<gene>
    <name evidence="1" type="ORF">PS918_00899</name>
</gene>
<sequence length="978" mass="108734">MNTSQYDHRKPSTIETLQADIQSLLDNNKSEKLLVIAGLQRYLADPPDTNAEFVLSNLIVSSTHESSLQMAHRAGQSRLNALLQSTEFLSLNELSHLPDTAEYVCDSKKNMHVWVEDTPMQIDDLLTENEILNQHLDELSGYADEAGGYISSAGDINVEQWLRFYGHPLPSTVQHLQNFLDLIKLDHLALSVTENRFELLKDPGLYPTELSPAQRQQIQALTHSFGSRNTGHLLDRLVEEVIGTAIDSLRFSPLQHINTLLNSVNGNIWAKGYLEALGWYGTRSGETPSPDDLQLLLMTAILLNLDPETSVLESKSDVLGYELYKPERLELTPARILLELEQHLIAKQVISVNSAPLAAYILIANVAPEFLVQKIPEELTIGSPLWVVHSLAVAKIESIAPGSSGNMTYEQVQSYAGIGAFDEHTEQLFGLTVITPILNWAALNGLIPYSATGEYSGEQFTSAQAYYIEYTEALEQCSNAMNSQLPIREETALNELKRVIPDEQYLTRKVFVHYHHRDPISIHEIFMSGDLIEEGLTGNTLSTAVTTNHDLSMLDLIKRHLHELQNIENLYKSEFDDYFKNLRAGTGTLLKLAISKMPARDRIRIEYGQLSFYTVRKKFSDAATHETQRLRDKHRGRYGIILCAKYKSELYYYELFTLQAECYSRPDLRSVFGATAIEYFEPTESAEKDEKQWQTQALDWPLDINAYLNGTKPVKNVTHKVVVEKLWESYEAERLAPATRSALEIFFSQTIQTLVDNLIKYSPPATYDELYNAGYGVAPIEAAKKNSQENVDLILNLVIPFRSCIADLTSGDPSRRNSGIVGCTLDALAVVGSVAGVATKFASIALKSGSLLTKSLKLARVTASFALSLVNPLDGVPDLLKKGGSLTKKCALLITGRGLKTSGKATRQLRNAGGTLDAFNAAKSLSCTDVKIADLVVAGELSDATQVLIMKRGVDWYQLSLNNHKARGAKITHFQPIV</sequence>
<dbReference type="AlphaFoldDB" id="A0A5E7R6J5"/>
<proteinExistence type="predicted"/>
<dbReference type="Proteomes" id="UP000326611">
    <property type="component" value="Unassembled WGS sequence"/>
</dbReference>
<dbReference type="OrthoDB" id="7888920at2"/>
<organism evidence="1 2">
    <name type="scientific">Pseudomonas fluorescens</name>
    <dbReference type="NCBI Taxonomy" id="294"/>
    <lineage>
        <taxon>Bacteria</taxon>
        <taxon>Pseudomonadati</taxon>
        <taxon>Pseudomonadota</taxon>
        <taxon>Gammaproteobacteria</taxon>
        <taxon>Pseudomonadales</taxon>
        <taxon>Pseudomonadaceae</taxon>
        <taxon>Pseudomonas</taxon>
    </lineage>
</organism>
<evidence type="ECO:0000313" key="1">
    <source>
        <dbReference type="EMBL" id="VVP69198.1"/>
    </source>
</evidence>
<protein>
    <submittedName>
        <fullName evidence="1">Uncharacterized protein</fullName>
    </submittedName>
</protein>
<dbReference type="EMBL" id="CABVIY010000001">
    <property type="protein sequence ID" value="VVP69198.1"/>
    <property type="molecule type" value="Genomic_DNA"/>
</dbReference>
<dbReference type="RefSeq" id="WP_150769069.1">
    <property type="nucleotide sequence ID" value="NZ_CABVIY010000001.1"/>
</dbReference>
<evidence type="ECO:0000313" key="2">
    <source>
        <dbReference type="Proteomes" id="UP000326611"/>
    </source>
</evidence>
<name>A0A5E7R6J5_PSEFL</name>